<dbReference type="Pfam" id="PF00578">
    <property type="entry name" value="AhpC-TSA"/>
    <property type="match status" value="1"/>
</dbReference>
<dbReference type="RefSeq" id="WP_131907425.1">
    <property type="nucleotide sequence ID" value="NZ_BAAAFU010000007.1"/>
</dbReference>
<accession>A0A4R1ET73</accession>
<dbReference type="InterPro" id="IPR017937">
    <property type="entry name" value="Thioredoxin_CS"/>
</dbReference>
<dbReference type="SUPFAM" id="SSF52833">
    <property type="entry name" value="Thioredoxin-like"/>
    <property type="match status" value="1"/>
</dbReference>
<dbReference type="PROSITE" id="PS00194">
    <property type="entry name" value="THIOREDOXIN_1"/>
    <property type="match status" value="1"/>
</dbReference>
<dbReference type="PANTHER" id="PTHR42852:SF17">
    <property type="entry name" value="THIOREDOXIN-LIKE PROTEIN HI_1115"/>
    <property type="match status" value="1"/>
</dbReference>
<reference evidence="3 4" key="1">
    <citation type="submission" date="2019-03" db="EMBL/GenBank/DDBJ databases">
        <title>Genomic Encyclopedia of Type Strains, Phase IV (KMG-IV): sequencing the most valuable type-strain genomes for metagenomic binning, comparative biology and taxonomic classification.</title>
        <authorList>
            <person name="Goeker M."/>
        </authorList>
    </citation>
    <scope>NUCLEOTIDE SEQUENCE [LARGE SCALE GENOMIC DNA]</scope>
    <source>
        <strain evidence="3 4">DSM 24830</strain>
    </source>
</reference>
<dbReference type="EMBL" id="SMFQ01000005">
    <property type="protein sequence ID" value="TCJ82929.1"/>
    <property type="molecule type" value="Genomic_DNA"/>
</dbReference>
<dbReference type="OrthoDB" id="9799347at2"/>
<evidence type="ECO:0000313" key="3">
    <source>
        <dbReference type="EMBL" id="TCJ82929.1"/>
    </source>
</evidence>
<sequence length="178" mass="20142">MKKPIILWAALSILPFFSGQSLEKVKDFSFNDIEGKSHNFSDYQGKWVLVNYWATYCPPCHAEIPDIERFAQDNKDDFIVLGMDAGGSQINEILSFKEQLKISYDLIPMQQSTMLSFGTIIGIPTSYIVNPKGEIVDKYVGIITYDDLDFHINPPIYKSASADKKIIEQSFDSSTPNQ</sequence>
<evidence type="ECO:0000256" key="1">
    <source>
        <dbReference type="ARBA" id="ARBA00023284"/>
    </source>
</evidence>
<feature type="domain" description="Thioredoxin" evidence="2">
    <location>
        <begin position="19"/>
        <end position="157"/>
    </location>
</feature>
<dbReference type="Gene3D" id="3.40.30.10">
    <property type="entry name" value="Glutaredoxin"/>
    <property type="match status" value="1"/>
</dbReference>
<protein>
    <submittedName>
        <fullName evidence="3">Thiol-disulfide isomerase/thioredoxin</fullName>
    </submittedName>
</protein>
<dbReference type="InterPro" id="IPR000866">
    <property type="entry name" value="AhpC/TSA"/>
</dbReference>
<keyword evidence="1" id="KW-0676">Redox-active center</keyword>
<dbReference type="GO" id="GO:0015036">
    <property type="term" value="F:disulfide oxidoreductase activity"/>
    <property type="evidence" value="ECO:0007669"/>
    <property type="project" value="UniProtKB-ARBA"/>
</dbReference>
<gene>
    <name evidence="3" type="ORF">EV695_3667</name>
</gene>
<dbReference type="Proteomes" id="UP000294887">
    <property type="component" value="Unassembled WGS sequence"/>
</dbReference>
<dbReference type="PANTHER" id="PTHR42852">
    <property type="entry name" value="THIOL:DISULFIDE INTERCHANGE PROTEIN DSBE"/>
    <property type="match status" value="1"/>
</dbReference>
<dbReference type="InterPro" id="IPR050553">
    <property type="entry name" value="Thioredoxin_ResA/DsbE_sf"/>
</dbReference>
<keyword evidence="3" id="KW-0413">Isomerase</keyword>
<dbReference type="AlphaFoldDB" id="A0A4R1ET73"/>
<dbReference type="InterPro" id="IPR036249">
    <property type="entry name" value="Thioredoxin-like_sf"/>
</dbReference>
<organism evidence="3 4">
    <name type="scientific">Cocleimonas flava</name>
    <dbReference type="NCBI Taxonomy" id="634765"/>
    <lineage>
        <taxon>Bacteria</taxon>
        <taxon>Pseudomonadati</taxon>
        <taxon>Pseudomonadota</taxon>
        <taxon>Gammaproteobacteria</taxon>
        <taxon>Thiotrichales</taxon>
        <taxon>Thiotrichaceae</taxon>
        <taxon>Cocleimonas</taxon>
    </lineage>
</organism>
<dbReference type="InterPro" id="IPR013766">
    <property type="entry name" value="Thioredoxin_domain"/>
</dbReference>
<keyword evidence="4" id="KW-1185">Reference proteome</keyword>
<dbReference type="GO" id="GO:0016209">
    <property type="term" value="F:antioxidant activity"/>
    <property type="evidence" value="ECO:0007669"/>
    <property type="project" value="InterPro"/>
</dbReference>
<proteinExistence type="predicted"/>
<comment type="caution">
    <text evidence="3">The sequence shown here is derived from an EMBL/GenBank/DDBJ whole genome shotgun (WGS) entry which is preliminary data.</text>
</comment>
<dbReference type="PROSITE" id="PS51352">
    <property type="entry name" value="THIOREDOXIN_2"/>
    <property type="match status" value="1"/>
</dbReference>
<evidence type="ECO:0000313" key="4">
    <source>
        <dbReference type="Proteomes" id="UP000294887"/>
    </source>
</evidence>
<evidence type="ECO:0000259" key="2">
    <source>
        <dbReference type="PROSITE" id="PS51352"/>
    </source>
</evidence>
<dbReference type="CDD" id="cd02966">
    <property type="entry name" value="TlpA_like_family"/>
    <property type="match status" value="1"/>
</dbReference>
<dbReference type="GO" id="GO:0016853">
    <property type="term" value="F:isomerase activity"/>
    <property type="evidence" value="ECO:0007669"/>
    <property type="project" value="UniProtKB-KW"/>
</dbReference>
<name>A0A4R1ET73_9GAMM</name>